<dbReference type="EMBL" id="GL887870">
    <property type="protein sequence ID" value="EGI69755.1"/>
    <property type="molecule type" value="Genomic_DNA"/>
</dbReference>
<accession>F4W7S3</accession>
<dbReference type="InParanoid" id="F4W7S3"/>
<evidence type="ECO:0000256" key="1">
    <source>
        <dbReference type="SAM" id="MobiDB-lite"/>
    </source>
</evidence>
<dbReference type="Proteomes" id="UP000007755">
    <property type="component" value="Unassembled WGS sequence"/>
</dbReference>
<feature type="region of interest" description="Disordered" evidence="1">
    <location>
        <begin position="1"/>
        <end position="111"/>
    </location>
</feature>
<feature type="compositionally biased region" description="Basic and acidic residues" evidence="1">
    <location>
        <begin position="27"/>
        <end position="43"/>
    </location>
</feature>
<protein>
    <submittedName>
        <fullName evidence="2">Uncharacterized protein</fullName>
    </submittedName>
</protein>
<name>F4W7S3_ACREC</name>
<gene>
    <name evidence="2" type="ORF">G5I_01496</name>
</gene>
<reference evidence="2" key="1">
    <citation type="submission" date="2011-02" db="EMBL/GenBank/DDBJ databases">
        <title>The genome of the leaf-cutting ant Acromyrmex echinatior suggests key adaptations to social evolution and fungus farming.</title>
        <authorList>
            <person name="Nygaard S."/>
            <person name="Zhang G."/>
        </authorList>
    </citation>
    <scope>NUCLEOTIDE SEQUENCE</scope>
</reference>
<dbReference type="AlphaFoldDB" id="F4W7S3"/>
<feature type="compositionally biased region" description="Basic and acidic residues" evidence="1">
    <location>
        <begin position="88"/>
        <end position="111"/>
    </location>
</feature>
<organism evidence="3">
    <name type="scientific">Acromyrmex echinatior</name>
    <name type="common">Panamanian leafcutter ant</name>
    <name type="synonym">Acromyrmex octospinosus echinatior</name>
    <dbReference type="NCBI Taxonomy" id="103372"/>
    <lineage>
        <taxon>Eukaryota</taxon>
        <taxon>Metazoa</taxon>
        <taxon>Ecdysozoa</taxon>
        <taxon>Arthropoda</taxon>
        <taxon>Hexapoda</taxon>
        <taxon>Insecta</taxon>
        <taxon>Pterygota</taxon>
        <taxon>Neoptera</taxon>
        <taxon>Endopterygota</taxon>
        <taxon>Hymenoptera</taxon>
        <taxon>Apocrita</taxon>
        <taxon>Aculeata</taxon>
        <taxon>Formicoidea</taxon>
        <taxon>Formicidae</taxon>
        <taxon>Myrmicinae</taxon>
        <taxon>Acromyrmex</taxon>
    </lineage>
</organism>
<keyword evidence="3" id="KW-1185">Reference proteome</keyword>
<evidence type="ECO:0000313" key="3">
    <source>
        <dbReference type="Proteomes" id="UP000007755"/>
    </source>
</evidence>
<evidence type="ECO:0000313" key="2">
    <source>
        <dbReference type="EMBL" id="EGI69755.1"/>
    </source>
</evidence>
<sequence length="111" mass="12161">MLWRAEALTRSPNRIDGATPEQTPSRTESHPPRSGDETGDSRDLGGVTQSHRGEEEEERQGLRVPRRPLRTDPPEGTIPGPGSHAGAKRIESRHDMTGKATLRYKDGESPG</sequence>
<proteinExistence type="predicted"/>